<comment type="caution">
    <text evidence="3">The sequence shown here is derived from an EMBL/GenBank/DDBJ whole genome shotgun (WGS) entry which is preliminary data.</text>
</comment>
<dbReference type="InterPro" id="IPR029044">
    <property type="entry name" value="Nucleotide-diphossugar_trans"/>
</dbReference>
<dbReference type="PANTHER" id="PTHR43777">
    <property type="entry name" value="MOLYBDENUM COFACTOR CYTIDYLYLTRANSFERASE"/>
    <property type="match status" value="1"/>
</dbReference>
<gene>
    <name evidence="3" type="primary">yqeC</name>
    <name evidence="3" type="ORF">LKD81_13075</name>
</gene>
<dbReference type="GO" id="GO:0016779">
    <property type="term" value="F:nucleotidyltransferase activity"/>
    <property type="evidence" value="ECO:0007669"/>
    <property type="project" value="UniProtKB-ARBA"/>
</dbReference>
<dbReference type="Gene3D" id="3.90.550.10">
    <property type="entry name" value="Spore Coat Polysaccharide Biosynthesis Protein SpsA, Chain A"/>
    <property type="match status" value="1"/>
</dbReference>
<evidence type="ECO:0000313" key="4">
    <source>
        <dbReference type="Proteomes" id="UP001198182"/>
    </source>
</evidence>
<dbReference type="Pfam" id="PF19842">
    <property type="entry name" value="YqeC"/>
    <property type="match status" value="1"/>
</dbReference>
<feature type="region of interest" description="Disordered" evidence="1">
    <location>
        <begin position="419"/>
        <end position="452"/>
    </location>
</feature>
<dbReference type="NCBIfam" id="TIGR03172">
    <property type="entry name" value="selenium cofactor biosynthesis protein YqeC"/>
    <property type="match status" value="1"/>
</dbReference>
<evidence type="ECO:0000256" key="1">
    <source>
        <dbReference type="SAM" id="MobiDB-lite"/>
    </source>
</evidence>
<dbReference type="RefSeq" id="WP_349199498.1">
    <property type="nucleotide sequence ID" value="NZ_JBBNHI010000219.1"/>
</dbReference>
<organism evidence="3 4">
    <name type="scientific">Hominifimenecus microfluidus</name>
    <dbReference type="NCBI Taxonomy" id="2885348"/>
    <lineage>
        <taxon>Bacteria</taxon>
        <taxon>Bacillati</taxon>
        <taxon>Bacillota</taxon>
        <taxon>Clostridia</taxon>
        <taxon>Lachnospirales</taxon>
        <taxon>Lachnospiraceae</taxon>
        <taxon>Hominifimenecus</taxon>
    </lineage>
</organism>
<accession>A0AAE3ECP0</accession>
<evidence type="ECO:0000313" key="3">
    <source>
        <dbReference type="EMBL" id="MCC2231918.1"/>
    </source>
</evidence>
<dbReference type="InterPro" id="IPR017587">
    <property type="entry name" value="YqeC"/>
</dbReference>
<dbReference type="SUPFAM" id="SSF53448">
    <property type="entry name" value="Nucleotide-diphospho-sugar transferases"/>
    <property type="match status" value="1"/>
</dbReference>
<proteinExistence type="predicted"/>
<dbReference type="Proteomes" id="UP001198182">
    <property type="component" value="Unassembled WGS sequence"/>
</dbReference>
<evidence type="ECO:0000259" key="2">
    <source>
        <dbReference type="Pfam" id="PF12804"/>
    </source>
</evidence>
<dbReference type="CDD" id="cd04182">
    <property type="entry name" value="GT_2_like_f"/>
    <property type="match status" value="1"/>
</dbReference>
<protein>
    <submittedName>
        <fullName evidence="3">Selenium-dependent hydroxylase accessory protein YqeC</fullName>
    </submittedName>
</protein>
<sequence>MNVWNRNMSSMEKLSEALDLDMTSCRRIGLVGGGGKTTALFRLAREALEAGLRVIITTTTHMKMERGIPLLVDAQPEAVAEALTQSPIVMTGCRDPKNPEKISGVSEEMLQAYEKLANLVLVEADGAKRLPLKAPAGWEPVLPGRFDVVIGVAGVDAVGKPFADTCFRPELAAGLLGKNVSDVVVPADLAELLCHAGGAKKSVTGSYRILLNKADGEKAIACAREVLARIAGREKAAVASLKEKMVVVLLAAGNSTRFHGNKLLYPVDGIPMYLHTLEMVRKLPVEILAVTQYEEIQQEMESYGIHVIRNDAPEEGISHSIHLGIRNSEGADAWMFVVCDQPYLRAETLEALLTCWALSPSRLAAVRCGDREGNPNVFGRRYREELLALSGDRGGRGILKRHAGQVSWLEVSDEKELTDLDTREQEKAMREKSETEGKKEVENTGKWPGKKF</sequence>
<dbReference type="EMBL" id="JAJEQR010000044">
    <property type="protein sequence ID" value="MCC2231918.1"/>
    <property type="molecule type" value="Genomic_DNA"/>
</dbReference>
<dbReference type="PANTHER" id="PTHR43777:SF1">
    <property type="entry name" value="MOLYBDENUM COFACTOR CYTIDYLYLTRANSFERASE"/>
    <property type="match status" value="1"/>
</dbReference>
<dbReference type="InterPro" id="IPR025877">
    <property type="entry name" value="MobA-like_NTP_Trfase"/>
</dbReference>
<name>A0AAE3ECP0_9FIRM</name>
<keyword evidence="4" id="KW-1185">Reference proteome</keyword>
<dbReference type="Pfam" id="PF12804">
    <property type="entry name" value="NTP_transf_3"/>
    <property type="match status" value="1"/>
</dbReference>
<feature type="domain" description="MobA-like NTP transferase" evidence="2">
    <location>
        <begin position="247"/>
        <end position="402"/>
    </location>
</feature>
<dbReference type="AlphaFoldDB" id="A0AAE3ECP0"/>
<feature type="compositionally biased region" description="Basic and acidic residues" evidence="1">
    <location>
        <begin position="419"/>
        <end position="443"/>
    </location>
</feature>
<reference evidence="3" key="1">
    <citation type="submission" date="2021-10" db="EMBL/GenBank/DDBJ databases">
        <title>Anaerobic single-cell dispensing facilitates the cultivation of human gut bacteria.</title>
        <authorList>
            <person name="Afrizal A."/>
        </authorList>
    </citation>
    <scope>NUCLEOTIDE SEQUENCE</scope>
    <source>
        <strain evidence="3">CLA-AA-H215</strain>
    </source>
</reference>